<name>A0A1B6KUC1_9HEMI</name>
<sequence length="257" mass="28611">QQSIVNKGRSPVPVKWTGFVPGTTFPKDETVSKSMESVLSPLPGNRPVSRNTPRLFRSPPQPHMCVQDTLKGTPITCFINVMSWCKIGIPSQPNAPIPLYGGVRVPLSDRCSISPKQVKTTMEKPLVFAVMVNPNVLKQSGKMAQNPQERDSLIDLMLDFIEAMNENVKFSRNFTVLRDRDLTGELKDIWAVIQAKRDAEKNHCTSNLTLRDENSQPFTPQNAKHKRTDVEGECMESAEVCCQNEAASLQSEARGDS</sequence>
<dbReference type="EMBL" id="GEBQ01024937">
    <property type="protein sequence ID" value="JAT15040.1"/>
    <property type="molecule type" value="Transcribed_RNA"/>
</dbReference>
<accession>A0A1B6KUC1</accession>
<dbReference type="PANTHER" id="PTHR22997">
    <property type="entry name" value="PIH1 DOMAIN-CONTAINING PROTEIN 1"/>
    <property type="match status" value="1"/>
</dbReference>
<evidence type="ECO:0000256" key="1">
    <source>
        <dbReference type="ARBA" id="ARBA00008511"/>
    </source>
</evidence>
<protein>
    <recommendedName>
        <fullName evidence="3">PIH1 N-terminal domain-containing protein</fullName>
    </recommendedName>
</protein>
<comment type="similarity">
    <text evidence="1">Belongs to the PIH1 family.</text>
</comment>
<dbReference type="Pfam" id="PF08190">
    <property type="entry name" value="PIH1"/>
    <property type="match status" value="1"/>
</dbReference>
<dbReference type="InterPro" id="IPR012981">
    <property type="entry name" value="PIH1_N"/>
</dbReference>
<evidence type="ECO:0000259" key="3">
    <source>
        <dbReference type="Pfam" id="PF08190"/>
    </source>
</evidence>
<reference evidence="4" key="1">
    <citation type="submission" date="2015-11" db="EMBL/GenBank/DDBJ databases">
        <title>De novo transcriptome assembly of four potential Pierce s Disease insect vectors from Arizona vineyards.</title>
        <authorList>
            <person name="Tassone E.E."/>
        </authorList>
    </citation>
    <scope>NUCLEOTIDE SEQUENCE</scope>
</reference>
<feature type="region of interest" description="Disordered" evidence="2">
    <location>
        <begin position="37"/>
        <end position="60"/>
    </location>
</feature>
<evidence type="ECO:0000256" key="2">
    <source>
        <dbReference type="SAM" id="MobiDB-lite"/>
    </source>
</evidence>
<gene>
    <name evidence="4" type="ORF">g.17626</name>
</gene>
<dbReference type="AlphaFoldDB" id="A0A1B6KUC1"/>
<feature type="non-terminal residue" evidence="4">
    <location>
        <position position="1"/>
    </location>
</feature>
<organism evidence="4">
    <name type="scientific">Graphocephala atropunctata</name>
    <dbReference type="NCBI Taxonomy" id="36148"/>
    <lineage>
        <taxon>Eukaryota</taxon>
        <taxon>Metazoa</taxon>
        <taxon>Ecdysozoa</taxon>
        <taxon>Arthropoda</taxon>
        <taxon>Hexapoda</taxon>
        <taxon>Insecta</taxon>
        <taxon>Pterygota</taxon>
        <taxon>Neoptera</taxon>
        <taxon>Paraneoptera</taxon>
        <taxon>Hemiptera</taxon>
        <taxon>Auchenorrhyncha</taxon>
        <taxon>Membracoidea</taxon>
        <taxon>Cicadellidae</taxon>
        <taxon>Cicadellinae</taxon>
        <taxon>Cicadellini</taxon>
        <taxon>Graphocephala</taxon>
    </lineage>
</organism>
<feature type="domain" description="PIH1 N-terminal" evidence="3">
    <location>
        <begin position="60"/>
        <end position="187"/>
    </location>
</feature>
<proteinExistence type="inferred from homology"/>
<evidence type="ECO:0000313" key="4">
    <source>
        <dbReference type="EMBL" id="JAT15040.1"/>
    </source>
</evidence>
<dbReference type="PANTHER" id="PTHR22997:SF3">
    <property type="entry name" value="PROTEIN KINTOUN"/>
    <property type="match status" value="1"/>
</dbReference>
<dbReference type="GO" id="GO:0005737">
    <property type="term" value="C:cytoplasm"/>
    <property type="evidence" value="ECO:0007669"/>
    <property type="project" value="TreeGrafter"/>
</dbReference>
<dbReference type="InterPro" id="IPR050734">
    <property type="entry name" value="PIH1/Kintoun_subfamily"/>
</dbReference>